<keyword evidence="2" id="KW-1185">Reference proteome</keyword>
<gene>
    <name evidence="1" type="ORF">KGD83_01115</name>
</gene>
<evidence type="ECO:0000313" key="2">
    <source>
        <dbReference type="Proteomes" id="UP000678016"/>
    </source>
</evidence>
<accession>A0ABX8CAU3</accession>
<name>A0ABX8CAU3_9ACTN</name>
<reference evidence="2" key="1">
    <citation type="submission" date="2021-05" db="EMBL/GenBank/DDBJ databases">
        <title>Direct Submission.</title>
        <authorList>
            <person name="Li K."/>
            <person name="Gao J."/>
        </authorList>
    </citation>
    <scope>NUCLEOTIDE SEQUENCE [LARGE SCALE GENOMIC DNA]</scope>
    <source>
        <strain evidence="2">HDS12</strain>
    </source>
</reference>
<dbReference type="EMBL" id="CP074132">
    <property type="protein sequence ID" value="QUX31545.1"/>
    <property type="molecule type" value="Genomic_DNA"/>
</dbReference>
<sequence length="359" mass="41004">MWSRLSEPRMAPYLDMTGGDRHAALAVYEWSGRMAAAAFEDVGHLEVLLRNTLDRCLRDHYREDASGIPWFLTPVPGGEYVGEAVGFVRQRLRGNTTRFPAPRETRDQIVAGLTFGFWSGLVGARYEQLWRECLHRAFPHSSGQRKEVSVALDGVHKFRNRLAHHDSMLNVDIPFEIRRIFEAAEYIDPRVAAWLRRRSRAMRVYRQRPVDTEDTVVVAADDAWPLYRECHAYVCRAGRFFRDVERIAFHSDGEVKAAVPAIVHRRDQVEWSPGAVARLLASPDSDDRRIAEVIQASRARGWREGRYQVFLLTRDGDPRHRELSADLPDERAGDGAALTPDQRYTSLHSLQTAETTADL</sequence>
<evidence type="ECO:0008006" key="3">
    <source>
        <dbReference type="Google" id="ProtNLM"/>
    </source>
</evidence>
<organism evidence="1 2">
    <name type="scientific">Nocardiopsis akebiae</name>
    <dbReference type="NCBI Taxonomy" id="2831968"/>
    <lineage>
        <taxon>Bacteria</taxon>
        <taxon>Bacillati</taxon>
        <taxon>Actinomycetota</taxon>
        <taxon>Actinomycetes</taxon>
        <taxon>Streptosporangiales</taxon>
        <taxon>Nocardiopsidaceae</taxon>
        <taxon>Nocardiopsis</taxon>
    </lineage>
</organism>
<evidence type="ECO:0000313" key="1">
    <source>
        <dbReference type="EMBL" id="QUX31545.1"/>
    </source>
</evidence>
<dbReference type="Proteomes" id="UP000678016">
    <property type="component" value="Chromosome"/>
</dbReference>
<proteinExistence type="predicted"/>
<protein>
    <recommendedName>
        <fullName evidence="3">Abi-like protein</fullName>
    </recommendedName>
</protein>